<comment type="caution">
    <text evidence="2">The sequence shown here is derived from an EMBL/GenBank/DDBJ whole genome shotgun (WGS) entry which is preliminary data.</text>
</comment>
<dbReference type="PANTHER" id="PTHR11178">
    <property type="entry name" value="IRON-SULFUR CLUSTER SCAFFOLD PROTEIN NFU-RELATED"/>
    <property type="match status" value="1"/>
</dbReference>
<accession>A0A9X1DFL4</accession>
<dbReference type="Gene3D" id="3.30.1370.70">
    <property type="entry name" value="Scaffold protein Nfu/NifU, N-terminal domain"/>
    <property type="match status" value="1"/>
</dbReference>
<dbReference type="AlphaFoldDB" id="A0A9X1DFL4"/>
<dbReference type="SUPFAM" id="SSF110836">
    <property type="entry name" value="Hypothetical protein SAV1430"/>
    <property type="match status" value="1"/>
</dbReference>
<dbReference type="GO" id="GO:0005506">
    <property type="term" value="F:iron ion binding"/>
    <property type="evidence" value="ECO:0007669"/>
    <property type="project" value="InterPro"/>
</dbReference>
<dbReference type="Gene3D" id="3.30.300.130">
    <property type="entry name" value="Fe-S cluster assembly (FSCA)"/>
    <property type="match status" value="1"/>
</dbReference>
<evidence type="ECO:0000259" key="1">
    <source>
        <dbReference type="SMART" id="SM00932"/>
    </source>
</evidence>
<dbReference type="InterPro" id="IPR036498">
    <property type="entry name" value="Nfu/NifU_N_sf"/>
</dbReference>
<dbReference type="EMBL" id="JAHGAW010000018">
    <property type="protein sequence ID" value="MBT2189392.1"/>
    <property type="molecule type" value="Genomic_DNA"/>
</dbReference>
<dbReference type="Pfam" id="PF01106">
    <property type="entry name" value="NifU"/>
    <property type="match status" value="1"/>
</dbReference>
<dbReference type="InterPro" id="IPR014824">
    <property type="entry name" value="Nfu/NifU_N"/>
</dbReference>
<evidence type="ECO:0000313" key="2">
    <source>
        <dbReference type="EMBL" id="MBT2189392.1"/>
    </source>
</evidence>
<protein>
    <submittedName>
        <fullName evidence="2">NifU family protein</fullName>
    </submittedName>
</protein>
<organism evidence="2 3">
    <name type="scientific">Sphingobium nicotianae</name>
    <dbReference type="NCBI Taxonomy" id="2782607"/>
    <lineage>
        <taxon>Bacteria</taxon>
        <taxon>Pseudomonadati</taxon>
        <taxon>Pseudomonadota</taxon>
        <taxon>Alphaproteobacteria</taxon>
        <taxon>Sphingomonadales</taxon>
        <taxon>Sphingomonadaceae</taxon>
        <taxon>Sphingobium</taxon>
    </lineage>
</organism>
<gene>
    <name evidence="2" type="ORF">KK488_20770</name>
</gene>
<reference evidence="2" key="1">
    <citation type="submission" date="2021-05" db="EMBL/GenBank/DDBJ databases">
        <title>Genome of Sphingobium sp. strain.</title>
        <authorList>
            <person name="Fan R."/>
        </authorList>
    </citation>
    <scope>NUCLEOTIDE SEQUENCE</scope>
    <source>
        <strain evidence="2">H33</strain>
    </source>
</reference>
<feature type="domain" description="Scaffold protein Nfu/NifU N-terminal" evidence="1">
    <location>
        <begin position="2"/>
        <end position="89"/>
    </location>
</feature>
<dbReference type="InterPro" id="IPR001075">
    <property type="entry name" value="NIF_FeS_clus_asmbl_NifU_C"/>
</dbReference>
<dbReference type="RefSeq" id="WP_214625649.1">
    <property type="nucleotide sequence ID" value="NZ_JAHGAW010000018.1"/>
</dbReference>
<name>A0A9X1DFL4_9SPHN</name>
<keyword evidence="3" id="KW-1185">Reference proteome</keyword>
<dbReference type="GO" id="GO:0051536">
    <property type="term" value="F:iron-sulfur cluster binding"/>
    <property type="evidence" value="ECO:0007669"/>
    <property type="project" value="InterPro"/>
</dbReference>
<evidence type="ECO:0000313" key="3">
    <source>
        <dbReference type="Proteomes" id="UP001138757"/>
    </source>
</evidence>
<dbReference type="InterPro" id="IPR034904">
    <property type="entry name" value="FSCA_dom_sf"/>
</dbReference>
<dbReference type="SUPFAM" id="SSF117916">
    <property type="entry name" value="Fe-S cluster assembly (FSCA) domain-like"/>
    <property type="match status" value="1"/>
</dbReference>
<proteinExistence type="predicted"/>
<dbReference type="Proteomes" id="UP001138757">
    <property type="component" value="Unassembled WGS sequence"/>
</dbReference>
<dbReference type="Pfam" id="PF08712">
    <property type="entry name" value="Nfu_N"/>
    <property type="match status" value="1"/>
</dbReference>
<dbReference type="GO" id="GO:0016226">
    <property type="term" value="P:iron-sulfur cluster assembly"/>
    <property type="evidence" value="ECO:0007669"/>
    <property type="project" value="InterPro"/>
</dbReference>
<dbReference type="SMART" id="SM00932">
    <property type="entry name" value="Nfu_N"/>
    <property type="match status" value="1"/>
</dbReference>
<sequence length="211" mass="23206">MIEFEPTPNPDAINVRPGRVLSAGSPQEYKGAPANAGDPLAAALLKIDGVARVMIGRDWFSVIRESADFPWADLKADIAFALADVSEQTSQLETTDQAGKTTDDRHAHFSDLELEIDQVLERWVRPLLEADGGRAVLERFDPEEGAAWVRMEGACGGCPSSSLTLNRLIEQTVRKWVPEVRRVRAVTGEVRPVGDAKARFRDWIAGKWGTV</sequence>